<name>A0A9P0KYN7_ACAOB</name>
<evidence type="ECO:0000313" key="2">
    <source>
        <dbReference type="Proteomes" id="UP001152888"/>
    </source>
</evidence>
<dbReference type="EMBL" id="CAKOFQ010006971">
    <property type="protein sequence ID" value="CAH1985149.1"/>
    <property type="molecule type" value="Genomic_DNA"/>
</dbReference>
<accession>A0A9P0KYN7</accession>
<protein>
    <submittedName>
        <fullName evidence="1">Uncharacterized protein</fullName>
    </submittedName>
</protein>
<sequence length="48" mass="5643">MQLGVGYSHTTWLNDVNEIGPRELLFNVQGRKREINRTTLPRKSVRYV</sequence>
<comment type="caution">
    <text evidence="1">The sequence shown here is derived from an EMBL/GenBank/DDBJ whole genome shotgun (WGS) entry which is preliminary data.</text>
</comment>
<organism evidence="1 2">
    <name type="scientific">Acanthoscelides obtectus</name>
    <name type="common">Bean weevil</name>
    <name type="synonym">Bruchus obtectus</name>
    <dbReference type="NCBI Taxonomy" id="200917"/>
    <lineage>
        <taxon>Eukaryota</taxon>
        <taxon>Metazoa</taxon>
        <taxon>Ecdysozoa</taxon>
        <taxon>Arthropoda</taxon>
        <taxon>Hexapoda</taxon>
        <taxon>Insecta</taxon>
        <taxon>Pterygota</taxon>
        <taxon>Neoptera</taxon>
        <taxon>Endopterygota</taxon>
        <taxon>Coleoptera</taxon>
        <taxon>Polyphaga</taxon>
        <taxon>Cucujiformia</taxon>
        <taxon>Chrysomeloidea</taxon>
        <taxon>Chrysomelidae</taxon>
        <taxon>Bruchinae</taxon>
        <taxon>Bruchini</taxon>
        <taxon>Acanthoscelides</taxon>
    </lineage>
</organism>
<dbReference type="Proteomes" id="UP001152888">
    <property type="component" value="Unassembled WGS sequence"/>
</dbReference>
<gene>
    <name evidence="1" type="ORF">ACAOBT_LOCUS16508</name>
</gene>
<reference evidence="1" key="1">
    <citation type="submission" date="2022-03" db="EMBL/GenBank/DDBJ databases">
        <authorList>
            <person name="Sayadi A."/>
        </authorList>
    </citation>
    <scope>NUCLEOTIDE SEQUENCE</scope>
</reference>
<dbReference type="AlphaFoldDB" id="A0A9P0KYN7"/>
<proteinExistence type="predicted"/>
<keyword evidence="2" id="KW-1185">Reference proteome</keyword>
<evidence type="ECO:0000313" key="1">
    <source>
        <dbReference type="EMBL" id="CAH1985149.1"/>
    </source>
</evidence>